<dbReference type="KEGG" id="beg:INE88_00648"/>
<feature type="signal peptide" evidence="1">
    <location>
        <begin position="1"/>
        <end position="22"/>
    </location>
</feature>
<dbReference type="Gene3D" id="2.60.40.3620">
    <property type="match status" value="2"/>
</dbReference>
<evidence type="ECO:0000256" key="1">
    <source>
        <dbReference type="SAM" id="SignalP"/>
    </source>
</evidence>
<dbReference type="GO" id="GO:2001070">
    <property type="term" value="F:starch binding"/>
    <property type="evidence" value="ECO:0007669"/>
    <property type="project" value="InterPro"/>
</dbReference>
<dbReference type="AlphaFoldDB" id="A0A975KD22"/>
<protein>
    <submittedName>
        <fullName evidence="2">Outer membrane protein SusF_SusE</fullName>
    </submittedName>
</protein>
<dbReference type="Proteomes" id="UP000679226">
    <property type="component" value="Chromosome"/>
</dbReference>
<organism evidence="2 3">
    <name type="scientific">Bacteroides eggerthii</name>
    <dbReference type="NCBI Taxonomy" id="28111"/>
    <lineage>
        <taxon>Bacteria</taxon>
        <taxon>Pseudomonadati</taxon>
        <taxon>Bacteroidota</taxon>
        <taxon>Bacteroidia</taxon>
        <taxon>Bacteroidales</taxon>
        <taxon>Bacteroidaceae</taxon>
        <taxon>Bacteroides</taxon>
    </lineage>
</organism>
<dbReference type="EMBL" id="CP072227">
    <property type="protein sequence ID" value="QUT43865.1"/>
    <property type="molecule type" value="Genomic_DNA"/>
</dbReference>
<gene>
    <name evidence="2" type="ORF">INE88_00648</name>
</gene>
<evidence type="ECO:0000313" key="3">
    <source>
        <dbReference type="Proteomes" id="UP000679226"/>
    </source>
</evidence>
<sequence length="282" mass="30168">MKKIFQYMTTLLLLLVVGTSCEEGNDNWRIITDAQPGAYITGDATIYSATATSSQLVAAPLDGAPEGTNVVGIYTWLKSSGSFTILNVDEEGNEVNYGKGDVVASTPAETVTLAAGGTPFTVVEDGLYYVAMNKTDNQLTIIPAKFGIIGDATPLQWNGETAMQASYNETQAAVEYSISDVILDKKEMKFRYSGDWGLEFPYQGGKVKLHTNMGYNGDNASAISEAFSECKGGGANFQVGKAGVYTVTLKLDLRTGRFSAKAVCTAEDTSSATLPEKNVCKW</sequence>
<reference evidence="2" key="1">
    <citation type="journal article" date="2021" name="PLoS Genet.">
        <title>Mobile Type VI secretion system loci of the gut Bacteroidales display extensive intra-ecosystem transfer, multi-species spread and geographical clustering.</title>
        <authorList>
            <person name="Garcia-Bayona L."/>
            <person name="Coyne M.J."/>
            <person name="Comstock L.E."/>
        </authorList>
    </citation>
    <scope>NUCLEOTIDE SEQUENCE</scope>
    <source>
        <strain evidence="2">CL11T00C20</strain>
    </source>
</reference>
<proteinExistence type="predicted"/>
<evidence type="ECO:0000313" key="2">
    <source>
        <dbReference type="EMBL" id="QUT43865.1"/>
    </source>
</evidence>
<keyword evidence="1" id="KW-0732">Signal</keyword>
<name>A0A975KD22_9BACE</name>
<dbReference type="GO" id="GO:0019867">
    <property type="term" value="C:outer membrane"/>
    <property type="evidence" value="ECO:0007669"/>
    <property type="project" value="InterPro"/>
</dbReference>
<feature type="chain" id="PRO_5037447408" evidence="1">
    <location>
        <begin position="23"/>
        <end position="282"/>
    </location>
</feature>
<dbReference type="PROSITE" id="PS51257">
    <property type="entry name" value="PROKAR_LIPOPROTEIN"/>
    <property type="match status" value="1"/>
</dbReference>
<accession>A0A975KD22</accession>